<dbReference type="PANTHER" id="PTHR10110:SF62">
    <property type="entry name" value="SODIUM_HYDROGEN EXCHANGER 7"/>
    <property type="match status" value="1"/>
</dbReference>
<keyword evidence="8 15" id="KW-1133">Transmembrane helix</keyword>
<dbReference type="PRINTS" id="PR01088">
    <property type="entry name" value="NAHEXCHNGR6"/>
</dbReference>
<feature type="transmembrane region" description="Helical" evidence="15">
    <location>
        <begin position="40"/>
        <end position="59"/>
    </location>
</feature>
<dbReference type="GO" id="GO:0005886">
    <property type="term" value="C:plasma membrane"/>
    <property type="evidence" value="ECO:0007669"/>
    <property type="project" value="UniProtKB-SubCell"/>
</dbReference>
<reference evidence="17" key="1">
    <citation type="submission" date="2021-04" db="EMBL/GenBank/DDBJ databases">
        <authorList>
            <consortium name="Wellcome Sanger Institute Data Sharing"/>
        </authorList>
    </citation>
    <scope>NUCLEOTIDE SEQUENCE [LARGE SCALE GENOMIC DNA]</scope>
</reference>
<evidence type="ECO:0000256" key="7">
    <source>
        <dbReference type="ARBA" id="ARBA00022753"/>
    </source>
</evidence>
<gene>
    <name evidence="17" type="primary">slc9a7</name>
</gene>
<evidence type="ECO:0000259" key="16">
    <source>
        <dbReference type="Pfam" id="PF00999"/>
    </source>
</evidence>
<dbReference type="GO" id="GO:0098719">
    <property type="term" value="P:sodium ion import across plasma membrane"/>
    <property type="evidence" value="ECO:0007669"/>
    <property type="project" value="TreeGrafter"/>
</dbReference>
<keyword evidence="11 15" id="KW-0472">Membrane</keyword>
<dbReference type="PRINTS" id="PR01084">
    <property type="entry name" value="NAHEXCHNGR"/>
</dbReference>
<name>A0A665VAS1_ECHNA</name>
<dbReference type="InterPro" id="IPR004709">
    <property type="entry name" value="NaH_exchanger"/>
</dbReference>
<evidence type="ECO:0000256" key="11">
    <source>
        <dbReference type="ARBA" id="ARBA00023136"/>
    </source>
</evidence>
<reference evidence="17" key="3">
    <citation type="submission" date="2025-09" db="UniProtKB">
        <authorList>
            <consortium name="Ensembl"/>
        </authorList>
    </citation>
    <scope>IDENTIFICATION</scope>
</reference>
<evidence type="ECO:0000256" key="3">
    <source>
        <dbReference type="ARBA" id="ARBA00007367"/>
    </source>
</evidence>
<evidence type="ECO:0000256" key="13">
    <source>
        <dbReference type="RuleBase" id="RU003722"/>
    </source>
</evidence>
<dbReference type="InterPro" id="IPR018422">
    <property type="entry name" value="Cation/H_exchanger_CPA1"/>
</dbReference>
<feature type="transmembrane region" description="Helical" evidence="15">
    <location>
        <begin position="252"/>
        <end position="274"/>
    </location>
</feature>
<evidence type="ECO:0000256" key="5">
    <source>
        <dbReference type="ARBA" id="ARBA00022475"/>
    </source>
</evidence>
<evidence type="ECO:0000256" key="6">
    <source>
        <dbReference type="ARBA" id="ARBA00022692"/>
    </source>
</evidence>
<feature type="transmembrane region" description="Helical" evidence="15">
    <location>
        <begin position="180"/>
        <end position="202"/>
    </location>
</feature>
<dbReference type="Gene3D" id="6.10.140.1330">
    <property type="match status" value="1"/>
</dbReference>
<reference evidence="17" key="2">
    <citation type="submission" date="2025-08" db="UniProtKB">
        <authorList>
            <consortium name="Ensembl"/>
        </authorList>
    </citation>
    <scope>IDENTIFICATION</scope>
</reference>
<evidence type="ECO:0000256" key="14">
    <source>
        <dbReference type="SAM" id="MobiDB-lite"/>
    </source>
</evidence>
<comment type="similarity">
    <text evidence="3 13">Belongs to the monovalent cation:proton antiporter 1 (CPA1) transporter (TC 2.A.36) family.</text>
</comment>
<dbReference type="AlphaFoldDB" id="A0A665VAS1"/>
<keyword evidence="18" id="KW-1185">Reference proteome</keyword>
<feature type="domain" description="Cation/H+ exchanger transmembrane" evidence="16">
    <location>
        <begin position="52"/>
        <end position="503"/>
    </location>
</feature>
<feature type="transmembrane region" description="Helical" evidence="15">
    <location>
        <begin position="71"/>
        <end position="88"/>
    </location>
</feature>
<keyword evidence="10 13" id="KW-0406">Ion transport</keyword>
<keyword evidence="7" id="KW-0967">Endosome</keyword>
<keyword evidence="9" id="KW-0915">Sodium</keyword>
<dbReference type="PANTHER" id="PTHR10110">
    <property type="entry name" value="SODIUM/HYDROGEN EXCHANGER"/>
    <property type="match status" value="1"/>
</dbReference>
<organism evidence="17 18">
    <name type="scientific">Echeneis naucrates</name>
    <name type="common">Live sharksucker</name>
    <dbReference type="NCBI Taxonomy" id="173247"/>
    <lineage>
        <taxon>Eukaryota</taxon>
        <taxon>Metazoa</taxon>
        <taxon>Chordata</taxon>
        <taxon>Craniata</taxon>
        <taxon>Vertebrata</taxon>
        <taxon>Euteleostomi</taxon>
        <taxon>Actinopterygii</taxon>
        <taxon>Neopterygii</taxon>
        <taxon>Teleostei</taxon>
        <taxon>Neoteleostei</taxon>
        <taxon>Acanthomorphata</taxon>
        <taxon>Carangaria</taxon>
        <taxon>Carangiformes</taxon>
        <taxon>Echeneidae</taxon>
        <taxon>Echeneis</taxon>
    </lineage>
</organism>
<dbReference type="Pfam" id="PF00999">
    <property type="entry name" value="Na_H_Exchanger"/>
    <property type="match status" value="1"/>
</dbReference>
<feature type="transmembrane region" description="Helical" evidence="15">
    <location>
        <begin position="341"/>
        <end position="360"/>
    </location>
</feature>
<comment type="subcellular location">
    <subcellularLocation>
        <location evidence="2">Cell membrane</location>
        <topology evidence="2">Multi-pass membrane protein</topology>
    </subcellularLocation>
    <subcellularLocation>
        <location evidence="1">Recycling endosome membrane</location>
        <topology evidence="1">Multi-pass membrane protein</topology>
    </subcellularLocation>
</comment>
<dbReference type="InterPro" id="IPR006153">
    <property type="entry name" value="Cation/H_exchanger_TM"/>
</dbReference>
<feature type="transmembrane region" description="Helical" evidence="15">
    <location>
        <begin position="473"/>
        <end position="494"/>
    </location>
</feature>
<feature type="transmembrane region" description="Helical" evidence="15">
    <location>
        <begin position="222"/>
        <end position="240"/>
    </location>
</feature>
<protein>
    <recommendedName>
        <fullName evidence="13">Sodium/hydrogen exchanger</fullName>
    </recommendedName>
</protein>
<feature type="transmembrane region" description="Helical" evidence="15">
    <location>
        <begin position="286"/>
        <end position="305"/>
    </location>
</feature>
<evidence type="ECO:0000256" key="1">
    <source>
        <dbReference type="ARBA" id="ARBA00004195"/>
    </source>
</evidence>
<evidence type="ECO:0000256" key="12">
    <source>
        <dbReference type="ARBA" id="ARBA00023201"/>
    </source>
</evidence>
<keyword evidence="4 13" id="KW-0813">Transport</keyword>
<evidence type="ECO:0000256" key="8">
    <source>
        <dbReference type="ARBA" id="ARBA00022989"/>
    </source>
</evidence>
<sequence>QCRGDLTHFQLLLAIWAEDGGMEELTTEKEAEESHRQDSVNLLTFILLLTLTILTIWLFKHRRVRFLHETGLAMIYGLLVGVILRYGIPATSYHNKTPPSCSLKEGPASTLLLNVSGKFFEYTLKGEINSREIHNVEQNDMLRKVTFDPEVFFNILLPPIIFHAGYSLKKRHFFRNLGSIITYAFLGTAISCFVIGNLMYGVVKLMRVVGQLTDKFYYTDCLFFGAIISATDPVTVLAIFNELHADGDLYALLFGESVMNDAVAIVLSSSIVAYQPSGANTHMFDASAFFKSVGVFLGIFSGSFVMGAATGVVTALISFFGLHCFPLLETALFFLMSWSTFLLAEACGFTGVVAVLFCGITQAHYTYNNLSEESTKRTKQLFEVLHFLAENFIFSYMGLALFTFQNHIFSPIFIIGAFIAIFIGRAFNIYPLSFLLNLGRRHKIRGNFQHMMMFAGLRGAMAFALAIRDTATYARQMMFTTTLLIVFFTVWVFGGGTTPMLSWLHIRVGVDPDQDLQPCGDSFQVLQGDGPQAEGQSKTKQESAWLFRLWYTFDHNYLKPTLTHSGPPLTSTLPSQCGPLASCLTSPQAYENHEQLRDHDSDFIRNDGDLTYTFGDTSITANGASGGGGGGAAEPAWSANGKRSGSTSEEALERELDSREQELLSRGTRLVFPIEDHI</sequence>
<dbReference type="NCBIfam" id="TIGR00840">
    <property type="entry name" value="b_cpa1"/>
    <property type="match status" value="1"/>
</dbReference>
<evidence type="ECO:0000256" key="15">
    <source>
        <dbReference type="SAM" id="Phobius"/>
    </source>
</evidence>
<dbReference type="Proteomes" id="UP000472264">
    <property type="component" value="Chromosome 4"/>
</dbReference>
<keyword evidence="5" id="KW-1003">Cell membrane</keyword>
<feature type="transmembrane region" description="Helical" evidence="15">
    <location>
        <begin position="408"/>
        <end position="427"/>
    </location>
</feature>
<evidence type="ECO:0000313" key="17">
    <source>
        <dbReference type="Ensembl" id="ENSENLP00000028700.1"/>
    </source>
</evidence>
<evidence type="ECO:0000256" key="10">
    <source>
        <dbReference type="ARBA" id="ARBA00023065"/>
    </source>
</evidence>
<keyword evidence="12 13" id="KW-0739">Sodium transport</keyword>
<dbReference type="GO" id="GO:0015385">
    <property type="term" value="F:sodium:proton antiporter activity"/>
    <property type="evidence" value="ECO:0007669"/>
    <property type="project" value="InterPro"/>
</dbReference>
<evidence type="ECO:0000313" key="18">
    <source>
        <dbReference type="Proteomes" id="UP000472264"/>
    </source>
</evidence>
<feature type="transmembrane region" description="Helical" evidence="15">
    <location>
        <begin position="381"/>
        <end position="402"/>
    </location>
</feature>
<evidence type="ECO:0000256" key="4">
    <source>
        <dbReference type="ARBA" id="ARBA00022448"/>
    </source>
</evidence>
<dbReference type="InterPro" id="IPR002090">
    <property type="entry name" value="NHE-6/7/9"/>
</dbReference>
<evidence type="ECO:0000256" key="9">
    <source>
        <dbReference type="ARBA" id="ARBA00023053"/>
    </source>
</evidence>
<dbReference type="GO" id="GO:0055038">
    <property type="term" value="C:recycling endosome membrane"/>
    <property type="evidence" value="ECO:0007669"/>
    <property type="project" value="UniProtKB-SubCell"/>
</dbReference>
<feature type="transmembrane region" description="Helical" evidence="15">
    <location>
        <begin position="448"/>
        <end position="467"/>
    </location>
</feature>
<keyword evidence="13" id="KW-0050">Antiport</keyword>
<feature type="transmembrane region" description="Helical" evidence="15">
    <location>
        <begin position="151"/>
        <end position="168"/>
    </location>
</feature>
<proteinExistence type="inferred from homology"/>
<dbReference type="GO" id="GO:0015386">
    <property type="term" value="F:potassium:proton antiporter activity"/>
    <property type="evidence" value="ECO:0007669"/>
    <property type="project" value="TreeGrafter"/>
</dbReference>
<keyword evidence="6 13" id="KW-0812">Transmembrane</keyword>
<dbReference type="Ensembl" id="ENSENLT00000029562.1">
    <property type="protein sequence ID" value="ENSENLP00000028700.1"/>
    <property type="gene ID" value="ENSENLG00000011397.1"/>
</dbReference>
<accession>A0A665VAS1</accession>
<feature type="region of interest" description="Disordered" evidence="14">
    <location>
        <begin position="623"/>
        <end position="652"/>
    </location>
</feature>
<evidence type="ECO:0000256" key="2">
    <source>
        <dbReference type="ARBA" id="ARBA00004651"/>
    </source>
</evidence>
<dbReference type="GO" id="GO:0051453">
    <property type="term" value="P:regulation of intracellular pH"/>
    <property type="evidence" value="ECO:0007669"/>
    <property type="project" value="TreeGrafter"/>
</dbReference>